<dbReference type="InterPro" id="IPR006442">
    <property type="entry name" value="Antitoxin_Phd/YefM"/>
</dbReference>
<evidence type="ECO:0000313" key="4">
    <source>
        <dbReference type="Proteomes" id="UP001242480"/>
    </source>
</evidence>
<dbReference type="RefSeq" id="WP_307272822.1">
    <property type="nucleotide sequence ID" value="NZ_JAUSVX010000004.1"/>
</dbReference>
<dbReference type="SUPFAM" id="SSF143120">
    <property type="entry name" value="YefM-like"/>
    <property type="match status" value="1"/>
</dbReference>
<evidence type="ECO:0000256" key="1">
    <source>
        <dbReference type="ARBA" id="ARBA00009981"/>
    </source>
</evidence>
<dbReference type="Pfam" id="PF02604">
    <property type="entry name" value="PhdYeFM_antitox"/>
    <property type="match status" value="1"/>
</dbReference>
<dbReference type="PANTHER" id="PTHR35377">
    <property type="entry name" value="ANTITOXIN VAPB49-RELATED-RELATED"/>
    <property type="match status" value="1"/>
</dbReference>
<comment type="function">
    <text evidence="2">Antitoxin component of a type II toxin-antitoxin (TA) system.</text>
</comment>
<reference evidence="3 4" key="1">
    <citation type="submission" date="2023-07" db="EMBL/GenBank/DDBJ databases">
        <title>Genomic Encyclopedia of Type Strains, Phase IV (KMG-IV): sequencing the most valuable type-strain genomes for metagenomic binning, comparative biology and taxonomic classification.</title>
        <authorList>
            <person name="Goeker M."/>
        </authorList>
    </citation>
    <scope>NUCLEOTIDE SEQUENCE [LARGE SCALE GENOMIC DNA]</scope>
    <source>
        <strain evidence="3 4">DSM 19619</strain>
    </source>
</reference>
<dbReference type="NCBIfam" id="TIGR01552">
    <property type="entry name" value="phd_fam"/>
    <property type="match status" value="1"/>
</dbReference>
<keyword evidence="4" id="KW-1185">Reference proteome</keyword>
<accession>A0ABU0J690</accession>
<evidence type="ECO:0000256" key="2">
    <source>
        <dbReference type="RuleBase" id="RU362080"/>
    </source>
</evidence>
<dbReference type="EMBL" id="JAUSVX010000004">
    <property type="protein sequence ID" value="MDQ0469780.1"/>
    <property type="molecule type" value="Genomic_DNA"/>
</dbReference>
<evidence type="ECO:0000313" key="3">
    <source>
        <dbReference type="EMBL" id="MDQ0469780.1"/>
    </source>
</evidence>
<dbReference type="PANTHER" id="PTHR35377:SF8">
    <property type="entry name" value="ANTITOXIN VAPB22"/>
    <property type="match status" value="1"/>
</dbReference>
<organism evidence="3 4">
    <name type="scientific">Labrys wisconsinensis</name>
    <dbReference type="NCBI Taxonomy" id="425677"/>
    <lineage>
        <taxon>Bacteria</taxon>
        <taxon>Pseudomonadati</taxon>
        <taxon>Pseudomonadota</taxon>
        <taxon>Alphaproteobacteria</taxon>
        <taxon>Hyphomicrobiales</taxon>
        <taxon>Xanthobacteraceae</taxon>
        <taxon>Labrys</taxon>
    </lineage>
</organism>
<comment type="caution">
    <text evidence="3">The sequence shown here is derived from an EMBL/GenBank/DDBJ whole genome shotgun (WGS) entry which is preliminary data.</text>
</comment>
<comment type="similarity">
    <text evidence="1 2">Belongs to the phD/YefM antitoxin family.</text>
</comment>
<dbReference type="Proteomes" id="UP001242480">
    <property type="component" value="Unassembled WGS sequence"/>
</dbReference>
<dbReference type="InterPro" id="IPR036165">
    <property type="entry name" value="YefM-like_sf"/>
</dbReference>
<dbReference type="InterPro" id="IPR051416">
    <property type="entry name" value="phD-YefM_TA_antitoxins"/>
</dbReference>
<sequence>MKTVSAAEANRQFSKLLRDVQAGEEVVVTSRGRAVARIVPAERKSEAELAAARKALFDRLRSQSALNLPKITRDELYDD</sequence>
<name>A0ABU0J690_9HYPH</name>
<gene>
    <name evidence="3" type="ORF">QO011_002796</name>
</gene>
<protein>
    <recommendedName>
        <fullName evidence="2">Antitoxin</fullName>
    </recommendedName>
</protein>
<proteinExistence type="inferred from homology"/>
<dbReference type="Gene3D" id="3.40.1620.10">
    <property type="entry name" value="YefM-like domain"/>
    <property type="match status" value="1"/>
</dbReference>